<keyword evidence="4" id="KW-1185">Reference proteome</keyword>
<gene>
    <name evidence="2" type="primary">csl4</name>
    <name evidence="3" type="ORF">NDEV_1934</name>
</gene>
<name>A0A128A5Q9_9ARCH</name>
<feature type="binding site" evidence="2">
    <location>
        <position position="147"/>
    </location>
    <ligand>
        <name>Zn(2+)</name>
        <dbReference type="ChEBI" id="CHEBI:29105"/>
    </ligand>
</feature>
<dbReference type="InterPro" id="IPR039771">
    <property type="entry name" value="Csl4"/>
</dbReference>
<evidence type="ECO:0000256" key="2">
    <source>
        <dbReference type="HAMAP-Rule" id="MF_00975"/>
    </source>
</evidence>
<dbReference type="GO" id="GO:0006401">
    <property type="term" value="P:RNA catabolic process"/>
    <property type="evidence" value="ECO:0007669"/>
    <property type="project" value="UniProtKB-UniRule"/>
</dbReference>
<comment type="subcellular location">
    <subcellularLocation>
        <location evidence="2">Cytoplasm</location>
    </subcellularLocation>
</comment>
<dbReference type="Proteomes" id="UP000196239">
    <property type="component" value="Chromosome 1"/>
</dbReference>
<dbReference type="Gene3D" id="2.40.50.140">
    <property type="entry name" value="Nucleic acid-binding proteins"/>
    <property type="match status" value="1"/>
</dbReference>
<organism evidence="3 4">
    <name type="scientific">Nitrosotalea devaniterrae</name>
    <dbReference type="NCBI Taxonomy" id="1078905"/>
    <lineage>
        <taxon>Archaea</taxon>
        <taxon>Nitrososphaerota</taxon>
        <taxon>Nitrososphaeria</taxon>
        <taxon>Nitrosotaleales</taxon>
        <taxon>Nitrosotaleaceae</taxon>
        <taxon>Nitrosotalea</taxon>
    </lineage>
</organism>
<reference evidence="4" key="1">
    <citation type="submission" date="2015-10" db="EMBL/GenBank/DDBJ databases">
        <authorList>
            <person name="Lehtovirta-Morley L.E."/>
            <person name="Vieille C."/>
        </authorList>
    </citation>
    <scope>NUCLEOTIDE SEQUENCE [LARGE SCALE GENOMIC DNA]</scope>
</reference>
<dbReference type="PANTHER" id="PTHR12686:SF8">
    <property type="entry name" value="EXOSOME COMPLEX COMPONENT CSL4"/>
    <property type="match status" value="1"/>
</dbReference>
<dbReference type="SUPFAM" id="SSF50249">
    <property type="entry name" value="Nucleic acid-binding proteins"/>
    <property type="match status" value="1"/>
</dbReference>
<keyword evidence="2" id="KW-0479">Metal-binding</keyword>
<evidence type="ECO:0000256" key="1">
    <source>
        <dbReference type="ARBA" id="ARBA00022835"/>
    </source>
</evidence>
<feature type="binding site" evidence="2">
    <location>
        <position position="163"/>
    </location>
    <ligand>
        <name>Zn(2+)</name>
        <dbReference type="ChEBI" id="CHEBI:29105"/>
    </ligand>
</feature>
<evidence type="ECO:0000313" key="4">
    <source>
        <dbReference type="Proteomes" id="UP000196239"/>
    </source>
</evidence>
<dbReference type="HAMAP" id="MF_00975">
    <property type="entry name" value="Exosome_Csl4"/>
    <property type="match status" value="1"/>
</dbReference>
<dbReference type="InterPro" id="IPR012340">
    <property type="entry name" value="NA-bd_OB-fold"/>
</dbReference>
<dbReference type="GO" id="GO:0008270">
    <property type="term" value="F:zinc ion binding"/>
    <property type="evidence" value="ECO:0007669"/>
    <property type="project" value="UniProtKB-UniRule"/>
</dbReference>
<feature type="binding site" evidence="2">
    <location>
        <position position="150"/>
    </location>
    <ligand>
        <name>Zn(2+)</name>
        <dbReference type="ChEBI" id="CHEBI:29105"/>
    </ligand>
</feature>
<dbReference type="InterPro" id="IPR030850">
    <property type="entry name" value="Exosome_Csl4_arc"/>
</dbReference>
<dbReference type="AlphaFoldDB" id="A0A128A5Q9"/>
<sequence>MQIKALSQKPTLPGDKIAIIEEFEMGDNTFDDGQSIRSLVVGTPEFDKTNRIAKINEMRRPAVAKSGDVITGNISALMNNMFAINILYINGKPTHSGLECICQARGAKKRILVRVGDIVTAKILNLLNGVVHATISEPELGVLFTQCNKCGAKVIAMGSNIKCIDCGYIEERKLSTRFGNSDFIKFNSN</sequence>
<protein>
    <recommendedName>
        <fullName evidence="2">Exosome complex component Csl4</fullName>
    </recommendedName>
</protein>
<keyword evidence="2" id="KW-0963">Cytoplasm</keyword>
<comment type="similarity">
    <text evidence="2">Belongs to the CSL4 family.</text>
</comment>
<dbReference type="GO" id="GO:0005737">
    <property type="term" value="C:cytoplasm"/>
    <property type="evidence" value="ECO:0007669"/>
    <property type="project" value="UniProtKB-SubCell"/>
</dbReference>
<keyword evidence="1 2" id="KW-0271">Exosome</keyword>
<accession>A0A128A5Q9</accession>
<comment type="function">
    <text evidence="2">Non-catalytic component of the exosome, which is a complex involved in RNA degradation. Increases the RNA binding and the efficiency of RNA degradation. Helpful for the interaction of the exosome with A-poor RNAs.</text>
</comment>
<dbReference type="GO" id="GO:0006396">
    <property type="term" value="P:RNA processing"/>
    <property type="evidence" value="ECO:0007669"/>
    <property type="project" value="InterPro"/>
</dbReference>
<dbReference type="EMBL" id="LN890280">
    <property type="protein sequence ID" value="CUR52696.1"/>
    <property type="molecule type" value="Genomic_DNA"/>
</dbReference>
<dbReference type="PANTHER" id="PTHR12686">
    <property type="entry name" value="3'-5' EXORIBONUCLEASE CSL4-RELATED"/>
    <property type="match status" value="1"/>
</dbReference>
<dbReference type="NCBIfam" id="NF034126">
    <property type="entry name" value="PRK09521.1"/>
    <property type="match status" value="1"/>
</dbReference>
<comment type="subunit">
    <text evidence="2">Component of the archaeal exosome complex. Forms a trimer of Rrp4 and/or Csl4 subunits. The trimer associates with an hexameric ring-like arrangement composed of 3 Rrp41-Rrp42 heterodimers. Interacts with DnaG.</text>
</comment>
<dbReference type="GO" id="GO:0000178">
    <property type="term" value="C:exosome (RNase complex)"/>
    <property type="evidence" value="ECO:0007669"/>
    <property type="project" value="UniProtKB-KW"/>
</dbReference>
<dbReference type="SUPFAM" id="SSF110324">
    <property type="entry name" value="Ribosomal L27 protein-like"/>
    <property type="match status" value="1"/>
</dbReference>
<proteinExistence type="inferred from homology"/>
<evidence type="ECO:0000313" key="3">
    <source>
        <dbReference type="EMBL" id="CUR52696.1"/>
    </source>
</evidence>
<feature type="binding site" evidence="2">
    <location>
        <position position="166"/>
    </location>
    <ligand>
        <name>Zn(2+)</name>
        <dbReference type="ChEBI" id="CHEBI:29105"/>
    </ligand>
</feature>
<dbReference type="Gene3D" id="2.40.50.100">
    <property type="match status" value="1"/>
</dbReference>
<dbReference type="KEGG" id="ndv:NDEV_1934"/>
<keyword evidence="2" id="KW-0862">Zinc</keyword>